<proteinExistence type="predicted"/>
<gene>
    <name evidence="1" type="ORF">ACFFTU_26485</name>
</gene>
<sequence>MNDHTLPVQAHGQGQPPWGPLDDHLLYTCGVVHDLTRGLLCNRPPLPTTTRLAPGELSLAAGPAARSTWRPLGDGSYTQTSTMAMGSTGFVVGALAVNAMSNASRRNQAMAAAQPRWVMENGLGELTVTDRRAIYSHPETWLDLGWPGLATMDLAAPDTFECAFHDINGRGYTTVRLHSLWASLIFVLAAHAAFPAHPRLLSHGWLPPGFEARAAAHGRPCPPVR</sequence>
<name>A0ABV5PJW3_STRCM</name>
<reference evidence="1 2" key="1">
    <citation type="submission" date="2024-09" db="EMBL/GenBank/DDBJ databases">
        <authorList>
            <person name="Sun Q."/>
            <person name="Mori K."/>
        </authorList>
    </citation>
    <scope>NUCLEOTIDE SEQUENCE [LARGE SCALE GENOMIC DNA]</scope>
    <source>
        <strain evidence="1 2">JCM 4362</strain>
    </source>
</reference>
<comment type="caution">
    <text evidence="1">The sequence shown here is derived from an EMBL/GenBank/DDBJ whole genome shotgun (WGS) entry which is preliminary data.</text>
</comment>
<accession>A0ABV5PJW3</accession>
<dbReference type="RefSeq" id="WP_345225239.1">
    <property type="nucleotide sequence ID" value="NZ_BAAAXE010000013.1"/>
</dbReference>
<dbReference type="EMBL" id="JBHMCR010000018">
    <property type="protein sequence ID" value="MFB9523497.1"/>
    <property type="molecule type" value="Genomic_DNA"/>
</dbReference>
<evidence type="ECO:0000313" key="1">
    <source>
        <dbReference type="EMBL" id="MFB9523497.1"/>
    </source>
</evidence>
<organism evidence="1 2">
    <name type="scientific">Streptomyces cremeus</name>
    <dbReference type="NCBI Taxonomy" id="66881"/>
    <lineage>
        <taxon>Bacteria</taxon>
        <taxon>Bacillati</taxon>
        <taxon>Actinomycetota</taxon>
        <taxon>Actinomycetes</taxon>
        <taxon>Kitasatosporales</taxon>
        <taxon>Streptomycetaceae</taxon>
        <taxon>Streptomyces</taxon>
    </lineage>
</organism>
<protein>
    <submittedName>
        <fullName evidence="1">Uncharacterized protein</fullName>
    </submittedName>
</protein>
<keyword evidence="2" id="KW-1185">Reference proteome</keyword>
<dbReference type="Proteomes" id="UP001589718">
    <property type="component" value="Unassembled WGS sequence"/>
</dbReference>
<evidence type="ECO:0000313" key="2">
    <source>
        <dbReference type="Proteomes" id="UP001589718"/>
    </source>
</evidence>